<reference evidence="2" key="1">
    <citation type="submission" date="2021-07" db="EMBL/GenBank/DDBJ databases">
        <title>Neiella marina sp. nov., isolated from the intestinal content of sea cucumber Apostichopus japonicus.</title>
        <authorList>
            <person name="Bai X."/>
        </authorList>
    </citation>
    <scope>NUCLEOTIDE SEQUENCE</scope>
    <source>
        <strain evidence="2">126</strain>
    </source>
</reference>
<evidence type="ECO:0000313" key="3">
    <source>
        <dbReference type="Proteomes" id="UP001166251"/>
    </source>
</evidence>
<feature type="compositionally biased region" description="Basic and acidic residues" evidence="1">
    <location>
        <begin position="16"/>
        <end position="29"/>
    </location>
</feature>
<feature type="region of interest" description="Disordered" evidence="1">
    <location>
        <begin position="1"/>
        <end position="102"/>
    </location>
</feature>
<dbReference type="Proteomes" id="UP001166251">
    <property type="component" value="Unassembled WGS sequence"/>
</dbReference>
<accession>A0ABS7EGK6</accession>
<organism evidence="2 3">
    <name type="scientific">Neiella holothuriorum</name>
    <dbReference type="NCBI Taxonomy" id="2870530"/>
    <lineage>
        <taxon>Bacteria</taxon>
        <taxon>Pseudomonadati</taxon>
        <taxon>Pseudomonadota</taxon>
        <taxon>Gammaproteobacteria</taxon>
        <taxon>Alteromonadales</taxon>
        <taxon>Echinimonadaceae</taxon>
        <taxon>Neiella</taxon>
    </lineage>
</organism>
<feature type="compositionally biased region" description="Basic residues" evidence="1">
    <location>
        <begin position="61"/>
        <end position="76"/>
    </location>
</feature>
<comment type="caution">
    <text evidence="2">The sequence shown here is derived from an EMBL/GenBank/DDBJ whole genome shotgun (WGS) entry which is preliminary data.</text>
</comment>
<evidence type="ECO:0000313" key="2">
    <source>
        <dbReference type="EMBL" id="MBW8191477.1"/>
    </source>
</evidence>
<gene>
    <name evidence="2" type="ORF">K0504_10555</name>
</gene>
<protein>
    <submittedName>
        <fullName evidence="2">Uncharacterized protein</fullName>
    </submittedName>
</protein>
<dbReference type="RefSeq" id="WP_220104157.1">
    <property type="nucleotide sequence ID" value="NZ_JAHZSS010000011.1"/>
</dbReference>
<proteinExistence type="predicted"/>
<sequence>MPSQDLIFPILPRPAPKVEREKSKVRQVSERPVIATSEQEQHQPAQDELDRIAKALEQRDRQRKRHPQANNKKLKKLQQMQQGFEENDDEGKNSPPHLDITA</sequence>
<keyword evidence="3" id="KW-1185">Reference proteome</keyword>
<feature type="compositionally biased region" description="Basic and acidic residues" evidence="1">
    <location>
        <begin position="48"/>
        <end position="60"/>
    </location>
</feature>
<name>A0ABS7EGK6_9GAMM</name>
<evidence type="ECO:0000256" key="1">
    <source>
        <dbReference type="SAM" id="MobiDB-lite"/>
    </source>
</evidence>
<dbReference type="EMBL" id="JAHZSS010000011">
    <property type="protein sequence ID" value="MBW8191477.1"/>
    <property type="molecule type" value="Genomic_DNA"/>
</dbReference>